<keyword evidence="3" id="KW-0539">Nucleus</keyword>
<reference evidence="7" key="1">
    <citation type="submission" date="2021-01" db="EMBL/GenBank/DDBJ databases">
        <authorList>
            <person name="Corre E."/>
            <person name="Pelletier E."/>
            <person name="Niang G."/>
            <person name="Scheremetjew M."/>
            <person name="Finn R."/>
            <person name="Kale V."/>
            <person name="Holt S."/>
            <person name="Cochrane G."/>
            <person name="Meng A."/>
            <person name="Brown T."/>
            <person name="Cohen L."/>
        </authorList>
    </citation>
    <scope>NUCLEOTIDE SEQUENCE</scope>
    <source>
        <strain evidence="7">GSO104</strain>
    </source>
</reference>
<comment type="similarity">
    <text evidence="2">Belongs to the CND2 H2 (condensin-2 subunit 2) family.</text>
</comment>
<evidence type="ECO:0000313" key="7">
    <source>
        <dbReference type="EMBL" id="CAE4613337.1"/>
    </source>
</evidence>
<dbReference type="GO" id="GO:0010032">
    <property type="term" value="P:meiotic chromosome condensation"/>
    <property type="evidence" value="ECO:0007669"/>
    <property type="project" value="TreeGrafter"/>
</dbReference>
<feature type="compositionally biased region" description="Acidic residues" evidence="4">
    <location>
        <begin position="581"/>
        <end position="599"/>
    </location>
</feature>
<evidence type="ECO:0000259" key="5">
    <source>
        <dbReference type="Pfam" id="PF06278"/>
    </source>
</evidence>
<evidence type="ECO:0008006" key="8">
    <source>
        <dbReference type="Google" id="ProtNLM"/>
    </source>
</evidence>
<feature type="region of interest" description="Disordered" evidence="4">
    <location>
        <begin position="574"/>
        <end position="611"/>
    </location>
</feature>
<name>A0A7S4RFY2_9STRA</name>
<evidence type="ECO:0000256" key="1">
    <source>
        <dbReference type="ARBA" id="ARBA00004123"/>
    </source>
</evidence>
<dbReference type="InterPro" id="IPR009378">
    <property type="entry name" value="H2_N"/>
</dbReference>
<dbReference type="InterPro" id="IPR031739">
    <property type="entry name" value="Ncaph2"/>
</dbReference>
<feature type="domain" description="Condensin II complex subunit H2 N-terminal" evidence="5">
    <location>
        <begin position="24"/>
        <end position="160"/>
    </location>
</feature>
<protein>
    <recommendedName>
        <fullName evidence="8">Condensin-2 complex subunit H2 C-terminal domain-containing protein</fullName>
    </recommendedName>
</protein>
<sequence length="831" mass="90262">MKSVASDDGAVPNAGSRIEAALASVQIIRDLARNWDIDIASCLEDYLKEIVHIGHLPPLTQQSRAILSKAAKESNGSNSAPPNFAQAALLLQNSSCVYSRKVEYLHSLVYSYLNEMVASTRNNNKESGLVKKPGGRPNDALMDEFNAFDPEMEFLLLDDILPTDESPGGVKINLVEGDGNGNEGLDNMDLDDEDNNVDITHIANDTMNNNITQLSLGGLSVTRIDRSALGVPADSDGISAAMTSAAAERALMGTLMNEGTDIGGGNLRLLSEKCDICASGALLMPGSSITDNSDINRRETMGTNVSAFDITVDPSITAVGEVPAVVDSFANNEEDLVQYNDDDHDEGVGFELCENSVGDEVGVTFEVCNDVSENDVPPTADQKTILQKKKSDPWLLLDPHDAGPSKPRPLKIGVTYRLPPGFKDTPSASVTGARTKKSSAFHLPGRRRILGDSILGDGGCLATATFEATISAAVEAKRKRQTSIGSPMNDCDDENDMSNKKGSFLSKEGDITTSDEYAHKRDRLAQLATVPLKGLAFGDEFAYIAKADAKRRAAERREQRKVEENDLNSAVIDNHHLNDFGNDENEGGEYDFGGADDDSFGGNHSGYDGADHEVNRESLALGPQSNTCMTSLDDAFSRRVSAGEHMGFDAAFDSNTFEALCRAHIKAFSRGAERYAAETNLSRRVGDWQRRLAPILEEEEQRAEFDIHSYGHRILERIEMEIKDQRLAHTKYQAPHALLSSQSNVVDFQSVTNDCTQFEVCRLFMASLMLSNSGNVLLSRDGTESEEAATSNENCLRIELLKSNFELPMETYLVPSTIVDDNTGINSVEVS</sequence>
<dbReference type="GO" id="GO:0005634">
    <property type="term" value="C:nucleus"/>
    <property type="evidence" value="ECO:0007669"/>
    <property type="project" value="UniProtKB-SubCell"/>
</dbReference>
<proteinExistence type="inferred from homology"/>
<dbReference type="GO" id="GO:0000796">
    <property type="term" value="C:condensin complex"/>
    <property type="evidence" value="ECO:0007669"/>
    <property type="project" value="TreeGrafter"/>
</dbReference>
<dbReference type="PANTHER" id="PTHR14324:SF3">
    <property type="entry name" value="CONDENSIN-2 COMPLEX SUBUNIT H2"/>
    <property type="match status" value="1"/>
</dbReference>
<dbReference type="AlphaFoldDB" id="A0A7S4RFY2"/>
<evidence type="ECO:0000256" key="3">
    <source>
        <dbReference type="ARBA" id="ARBA00023242"/>
    </source>
</evidence>
<dbReference type="Pfam" id="PF16858">
    <property type="entry name" value="CNDH2_C"/>
    <property type="match status" value="1"/>
</dbReference>
<accession>A0A7S4RFY2</accession>
<evidence type="ECO:0000259" key="6">
    <source>
        <dbReference type="Pfam" id="PF16858"/>
    </source>
</evidence>
<evidence type="ECO:0000256" key="2">
    <source>
        <dbReference type="ARBA" id="ARBA00007844"/>
    </source>
</evidence>
<dbReference type="GO" id="GO:0051306">
    <property type="term" value="P:mitotic sister chromatid separation"/>
    <property type="evidence" value="ECO:0007669"/>
    <property type="project" value="TreeGrafter"/>
</dbReference>
<dbReference type="InterPro" id="IPR031737">
    <property type="entry name" value="CNDH2_C"/>
</dbReference>
<dbReference type="EMBL" id="HBNS01022907">
    <property type="protein sequence ID" value="CAE4613337.1"/>
    <property type="molecule type" value="Transcribed_RNA"/>
</dbReference>
<organism evidence="7">
    <name type="scientific">Ditylum brightwellii</name>
    <dbReference type="NCBI Taxonomy" id="49249"/>
    <lineage>
        <taxon>Eukaryota</taxon>
        <taxon>Sar</taxon>
        <taxon>Stramenopiles</taxon>
        <taxon>Ochrophyta</taxon>
        <taxon>Bacillariophyta</taxon>
        <taxon>Mediophyceae</taxon>
        <taxon>Lithodesmiophycidae</taxon>
        <taxon>Lithodesmiales</taxon>
        <taxon>Lithodesmiaceae</taxon>
        <taxon>Ditylum</taxon>
    </lineage>
</organism>
<dbReference type="PANTHER" id="PTHR14324">
    <property type="entry name" value="CONDENSIN-2 COMPLEX SUBUNIT H2"/>
    <property type="match status" value="1"/>
</dbReference>
<feature type="domain" description="Condensin-2 complex subunit H2 C-terminal" evidence="6">
    <location>
        <begin position="656"/>
        <end position="803"/>
    </location>
</feature>
<comment type="subcellular location">
    <subcellularLocation>
        <location evidence="1">Nucleus</location>
    </subcellularLocation>
</comment>
<dbReference type="Pfam" id="PF06278">
    <property type="entry name" value="CNDH2_N"/>
    <property type="match status" value="1"/>
</dbReference>
<evidence type="ECO:0000256" key="4">
    <source>
        <dbReference type="SAM" id="MobiDB-lite"/>
    </source>
</evidence>
<dbReference type="GO" id="GO:0003682">
    <property type="term" value="F:chromatin binding"/>
    <property type="evidence" value="ECO:0007669"/>
    <property type="project" value="TreeGrafter"/>
</dbReference>
<gene>
    <name evidence="7" type="ORF">DBRI00130_LOCUS18093</name>
</gene>